<dbReference type="EMBL" id="JMCC02000067">
    <property type="protein sequence ID" value="KIG14688.1"/>
    <property type="molecule type" value="Genomic_DNA"/>
</dbReference>
<dbReference type="CDD" id="cd14014">
    <property type="entry name" value="STKc_PknB_like"/>
    <property type="match status" value="1"/>
</dbReference>
<dbReference type="PROSITE" id="PS50011">
    <property type="entry name" value="PROTEIN_KINASE_DOM"/>
    <property type="match status" value="1"/>
</dbReference>
<dbReference type="InterPro" id="IPR008271">
    <property type="entry name" value="Ser/Thr_kinase_AS"/>
</dbReference>
<dbReference type="AlphaFoldDB" id="A0A0C1ZUF9"/>
<feature type="transmembrane region" description="Helical" evidence="6">
    <location>
        <begin position="295"/>
        <end position="316"/>
    </location>
</feature>
<dbReference type="PANTHER" id="PTHR43289">
    <property type="entry name" value="MITOGEN-ACTIVATED PROTEIN KINASE KINASE KINASE 20-RELATED"/>
    <property type="match status" value="1"/>
</dbReference>
<keyword evidence="6" id="KW-0812">Transmembrane</keyword>
<keyword evidence="2" id="KW-0547">Nucleotide-binding</keyword>
<dbReference type="SUPFAM" id="SSF56112">
    <property type="entry name" value="Protein kinase-like (PK-like)"/>
    <property type="match status" value="1"/>
</dbReference>
<evidence type="ECO:0000256" key="2">
    <source>
        <dbReference type="ARBA" id="ARBA00022741"/>
    </source>
</evidence>
<evidence type="ECO:0000259" key="7">
    <source>
        <dbReference type="PROSITE" id="PS50011"/>
    </source>
</evidence>
<evidence type="ECO:0000313" key="8">
    <source>
        <dbReference type="EMBL" id="KIG14688.1"/>
    </source>
</evidence>
<evidence type="ECO:0000256" key="5">
    <source>
        <dbReference type="SAM" id="MobiDB-lite"/>
    </source>
</evidence>
<reference evidence="8 9" key="1">
    <citation type="submission" date="2014-12" db="EMBL/GenBank/DDBJ databases">
        <title>Genome assembly of Enhygromyxa salina DSM 15201.</title>
        <authorList>
            <person name="Sharma G."/>
            <person name="Subramanian S."/>
        </authorList>
    </citation>
    <scope>NUCLEOTIDE SEQUENCE [LARGE SCALE GENOMIC DNA]</scope>
    <source>
        <strain evidence="8 9">DSM 15201</strain>
    </source>
</reference>
<keyword evidence="6" id="KW-0472">Membrane</keyword>
<dbReference type="InterPro" id="IPR011009">
    <property type="entry name" value="Kinase-like_dom_sf"/>
</dbReference>
<evidence type="ECO:0000256" key="4">
    <source>
        <dbReference type="ARBA" id="ARBA00022840"/>
    </source>
</evidence>
<evidence type="ECO:0000256" key="3">
    <source>
        <dbReference type="ARBA" id="ARBA00022777"/>
    </source>
</evidence>
<evidence type="ECO:0000313" key="9">
    <source>
        <dbReference type="Proteomes" id="UP000031599"/>
    </source>
</evidence>
<proteinExistence type="predicted"/>
<dbReference type="PROSITE" id="PS00108">
    <property type="entry name" value="PROTEIN_KINASE_ST"/>
    <property type="match status" value="1"/>
</dbReference>
<dbReference type="PANTHER" id="PTHR43289:SF6">
    <property type="entry name" value="SERINE_THREONINE-PROTEIN KINASE NEKL-3"/>
    <property type="match status" value="1"/>
</dbReference>
<comment type="caution">
    <text evidence="8">The sequence shown here is derived from an EMBL/GenBank/DDBJ whole genome shotgun (WGS) entry which is preliminary data.</text>
</comment>
<organism evidence="8 9">
    <name type="scientific">Enhygromyxa salina</name>
    <dbReference type="NCBI Taxonomy" id="215803"/>
    <lineage>
        <taxon>Bacteria</taxon>
        <taxon>Pseudomonadati</taxon>
        <taxon>Myxococcota</taxon>
        <taxon>Polyangia</taxon>
        <taxon>Nannocystales</taxon>
        <taxon>Nannocystaceae</taxon>
        <taxon>Enhygromyxa</taxon>
    </lineage>
</organism>
<dbReference type="GO" id="GO:0005524">
    <property type="term" value="F:ATP binding"/>
    <property type="evidence" value="ECO:0007669"/>
    <property type="project" value="UniProtKB-KW"/>
</dbReference>
<dbReference type="GO" id="GO:0004674">
    <property type="term" value="F:protein serine/threonine kinase activity"/>
    <property type="evidence" value="ECO:0007669"/>
    <property type="project" value="TreeGrafter"/>
</dbReference>
<sequence>MAQFGAGPAPVVTHRYQILDLRGRGANGVVCRARDTKLNRIVALKLYPRFDDESIELETLREAQALAQLEHPNVVRIYDHDRGTVEAGEARLACLFVSMEFIDGRHLKAWLAESERSRADVLRALVAAGDGLAAAHEAGLIHRDFKPENVMIDNSDRVRVVDFGLARGLSVENSEDGRRVGRAHQVMVSARFTRPGLAPGTPEYMAPEALDGHASASSDQFSFATAAWESLTGHLPSENDAASESLGRGDPASQLPTRLRSALQRGLALTPEGRYAELGELLDELRGVERQKRTYLVGAALVSFVAILVGAGWALGARVPEPAATPVETASVASPPAVDKCANLVGTWHYDTVVIWASDSVRWHGATGHYELEIEQLDGCAMNASLRKTGDGPRHYAKNLVREGARGVRVVRTSNGHEFSSEFVIASEKHGKITYAFNYVFADDQVSGDYQYLGADNVVWTGILRGGRTPPTTELSPDLRQASCTSQCRVRCPSPNSSDDCIERRCTSERVDVPDCGPPPADQTVPPLARELVRASLDSLRTAVDEDDKGRRWCTKAAETLPGHWMLWTGATVTELDVRVSDCELELVDRRTGERMHGQTTSVGAWVVAEPNSDWVRWALVGWDPAFGVGATGIPLVAHRRQNTP</sequence>
<name>A0A0C1ZUF9_9BACT</name>
<feature type="region of interest" description="Disordered" evidence="5">
    <location>
        <begin position="235"/>
        <end position="254"/>
    </location>
</feature>
<dbReference type="Proteomes" id="UP000031599">
    <property type="component" value="Unassembled WGS sequence"/>
</dbReference>
<dbReference type="Gene3D" id="3.30.200.20">
    <property type="entry name" value="Phosphorylase Kinase, domain 1"/>
    <property type="match status" value="1"/>
</dbReference>
<keyword evidence="3 8" id="KW-0418">Kinase</keyword>
<feature type="domain" description="Protein kinase" evidence="7">
    <location>
        <begin position="16"/>
        <end position="305"/>
    </location>
</feature>
<keyword evidence="6" id="KW-1133">Transmembrane helix</keyword>
<keyword evidence="1" id="KW-0808">Transferase</keyword>
<protein>
    <submittedName>
        <fullName evidence="8">Serine/threonine kinase PKN8</fullName>
    </submittedName>
</protein>
<dbReference type="Pfam" id="PF00069">
    <property type="entry name" value="Pkinase"/>
    <property type="match status" value="1"/>
</dbReference>
<evidence type="ECO:0000256" key="1">
    <source>
        <dbReference type="ARBA" id="ARBA00022679"/>
    </source>
</evidence>
<keyword evidence="4" id="KW-0067">ATP-binding</keyword>
<dbReference type="InterPro" id="IPR000719">
    <property type="entry name" value="Prot_kinase_dom"/>
</dbReference>
<dbReference type="Gene3D" id="1.10.510.10">
    <property type="entry name" value="Transferase(Phosphotransferase) domain 1"/>
    <property type="match status" value="1"/>
</dbReference>
<gene>
    <name evidence="8" type="ORF">DB30_06414</name>
</gene>
<accession>A0A0C1ZUF9</accession>
<evidence type="ECO:0000256" key="6">
    <source>
        <dbReference type="SAM" id="Phobius"/>
    </source>
</evidence>